<keyword evidence="2" id="KW-1185">Reference proteome</keyword>
<dbReference type="OrthoDB" id="2376882at2"/>
<protein>
    <submittedName>
        <fullName evidence="1">YolD-like protein</fullName>
    </submittedName>
</protein>
<name>A0A368VJU8_9BACL</name>
<organism evidence="1 2">
    <name type="scientific">Paenibacillus prosopidis</name>
    <dbReference type="NCBI Taxonomy" id="630520"/>
    <lineage>
        <taxon>Bacteria</taxon>
        <taxon>Bacillati</taxon>
        <taxon>Bacillota</taxon>
        <taxon>Bacilli</taxon>
        <taxon>Bacillales</taxon>
        <taxon>Paenibacillaceae</taxon>
        <taxon>Paenibacillus</taxon>
    </lineage>
</organism>
<gene>
    <name evidence="1" type="ORF">DFP97_12270</name>
</gene>
<dbReference type="AlphaFoldDB" id="A0A368VJU8"/>
<sequence>MTTAQSKKLTGNGLWESSRIILPEHLASLIIQRRDTFTQEKPILDGDELEIIYRKITESFTNKTEITLILFDRFEDTRAIGVIERVDTFGRRVRMDGEWFPIENIIAVE</sequence>
<dbReference type="Proteomes" id="UP000252415">
    <property type="component" value="Unassembled WGS sequence"/>
</dbReference>
<accession>A0A368VJU8</accession>
<dbReference type="RefSeq" id="WP_114383730.1">
    <property type="nucleotide sequence ID" value="NZ_QPJD01000022.1"/>
</dbReference>
<evidence type="ECO:0000313" key="2">
    <source>
        <dbReference type="Proteomes" id="UP000252415"/>
    </source>
</evidence>
<dbReference type="EMBL" id="QPJD01000022">
    <property type="protein sequence ID" value="RCW41634.1"/>
    <property type="molecule type" value="Genomic_DNA"/>
</dbReference>
<proteinExistence type="predicted"/>
<reference evidence="1 2" key="1">
    <citation type="submission" date="2018-07" db="EMBL/GenBank/DDBJ databases">
        <title>Genomic Encyclopedia of Type Strains, Phase III (KMG-III): the genomes of soil and plant-associated and newly described type strains.</title>
        <authorList>
            <person name="Whitman W."/>
        </authorList>
    </citation>
    <scope>NUCLEOTIDE SEQUENCE [LARGE SCALE GENOMIC DNA]</scope>
    <source>
        <strain evidence="1 2">CECT 7506</strain>
    </source>
</reference>
<comment type="caution">
    <text evidence="1">The sequence shown here is derived from an EMBL/GenBank/DDBJ whole genome shotgun (WGS) entry which is preliminary data.</text>
</comment>
<dbReference type="InterPro" id="IPR014962">
    <property type="entry name" value="YolD"/>
</dbReference>
<evidence type="ECO:0000313" key="1">
    <source>
        <dbReference type="EMBL" id="RCW41634.1"/>
    </source>
</evidence>
<dbReference type="Pfam" id="PF08863">
    <property type="entry name" value="YolD"/>
    <property type="match status" value="1"/>
</dbReference>